<dbReference type="GO" id="GO:0006351">
    <property type="term" value="P:DNA-templated transcription"/>
    <property type="evidence" value="ECO:0007669"/>
    <property type="project" value="InterPro"/>
</dbReference>
<feature type="coiled-coil region" evidence="6">
    <location>
        <begin position="80"/>
        <end position="114"/>
    </location>
</feature>
<dbReference type="GO" id="GO:0003677">
    <property type="term" value="F:DNA binding"/>
    <property type="evidence" value="ECO:0007669"/>
    <property type="project" value="UniProtKB-KW"/>
</dbReference>
<evidence type="ECO:0000256" key="7">
    <source>
        <dbReference type="SAM" id="MobiDB-lite"/>
    </source>
</evidence>
<keyword evidence="10" id="KW-1185">Reference proteome</keyword>
<feature type="compositionally biased region" description="Polar residues" evidence="7">
    <location>
        <begin position="475"/>
        <end position="490"/>
    </location>
</feature>
<evidence type="ECO:0000256" key="3">
    <source>
        <dbReference type="ARBA" id="ARBA00023125"/>
    </source>
</evidence>
<dbReference type="GO" id="GO:0000981">
    <property type="term" value="F:DNA-binding transcription factor activity, RNA polymerase II-specific"/>
    <property type="evidence" value="ECO:0007669"/>
    <property type="project" value="InterPro"/>
</dbReference>
<sequence length="790" mass="88702">MDSTSRGHGSNRPVLAKGEPPSQRQTPPGRHSRGSSSAGKERTTHACDRCRIMRTKCSGGDRCTKCVKDNAPCLYGDRKRERNKKDLAQSLTRIDELKSENHILLNALRSLTADHDFDTSRHGDVLDILSKYPQDQSESGHESSSQSLTMASGSKKRRATQYLFQKGGEDGTEHGAEHGEKRAASSVGSPGRQGELAHVVDLDGGVGASGFVGKMSEISWIQRAAETIKNQASTTHPEFAMGEADHRITTATDFSFWMDDFDLLAVDEDLVDPYEWPLTDTALILSEACFHALQGNFPFILREEFLQTMFSYPRQRPMPSWGQRRWLALANLVWAVGAKWLQITKLEQPNARDTHLLYYARARALGLDHRILFDHPDIERVQGIGLLAFYLLSNGSITRAWNVLGHGTRHATALGLHLKVSDPGLNDAEKERRARTWHSLYSLEILLSEITGRPKSIFLSDVTAPTTLFAKSAETGRSQGQRKPNEMSSTDSRRVWLDFLRARREISQAMTGGLVPLTSFPLLGQGISPLYFPHRLQLCHLSDKIAPQLYSGAGDETWSEVQQKIGEMQTELRKWLEALPDELNLQSDVTVDTDPRAKIELSMYYYSVQMILHRPCLCEIVIENQSFPSQEFNRNSARACVHAGMSLLAILPDSPSAHEAYQLLPWWGLLHYVAQATSVLMLEMALVCQHFRTEIPDVINYLRKAMAYIWCMSGTSPSAYRAWRVFRQLLTAILENYDGYDTVDIPQEAPQPPGWTEQNETSVRRNFASWGKMDGVDGHGESPDWSTWSS</sequence>
<dbReference type="InterPro" id="IPR036864">
    <property type="entry name" value="Zn2-C6_fun-type_DNA-bd_sf"/>
</dbReference>
<dbReference type="Pfam" id="PF00172">
    <property type="entry name" value="Zn_clus"/>
    <property type="match status" value="1"/>
</dbReference>
<gene>
    <name evidence="9" type="ORF">EDD36DRAFT_464658</name>
</gene>
<reference evidence="9" key="1">
    <citation type="journal article" date="2022" name="bioRxiv">
        <title>Deciphering the potential niche of two novel black yeast fungi from a biological soil crust based on their genomes, phenotypes, and melanin regulation.</title>
        <authorList>
            <consortium name="DOE Joint Genome Institute"/>
            <person name="Carr E.C."/>
            <person name="Barton Q."/>
            <person name="Grambo S."/>
            <person name="Sullivan M."/>
            <person name="Renfro C.M."/>
            <person name="Kuo A."/>
            <person name="Pangilinan J."/>
            <person name="Lipzen A."/>
            <person name="Keymanesh K."/>
            <person name="Savage E."/>
            <person name="Barry K."/>
            <person name="Grigoriev I.V."/>
            <person name="Riekhof W.R."/>
            <person name="Harris S.S."/>
        </authorList>
    </citation>
    <scope>NUCLEOTIDE SEQUENCE</scope>
    <source>
        <strain evidence="9">JF 03-4F</strain>
    </source>
</reference>
<keyword evidence="2" id="KW-0805">Transcription regulation</keyword>
<evidence type="ECO:0000256" key="4">
    <source>
        <dbReference type="ARBA" id="ARBA00023163"/>
    </source>
</evidence>
<dbReference type="SUPFAM" id="SSF57701">
    <property type="entry name" value="Zn2/Cys6 DNA-binding domain"/>
    <property type="match status" value="1"/>
</dbReference>
<name>A0AAN6DUR6_9EURO</name>
<feature type="domain" description="Zn(2)-C6 fungal-type" evidence="8">
    <location>
        <begin position="46"/>
        <end position="75"/>
    </location>
</feature>
<comment type="caution">
    <text evidence="9">The sequence shown here is derived from an EMBL/GenBank/DDBJ whole genome shotgun (WGS) entry which is preliminary data.</text>
</comment>
<keyword evidence="3" id="KW-0238">DNA-binding</keyword>
<dbReference type="Pfam" id="PF04082">
    <property type="entry name" value="Fungal_trans"/>
    <property type="match status" value="1"/>
</dbReference>
<evidence type="ECO:0000313" key="10">
    <source>
        <dbReference type="Proteomes" id="UP001203852"/>
    </source>
</evidence>
<dbReference type="AlphaFoldDB" id="A0AAN6DUR6"/>
<dbReference type="Gene3D" id="4.10.240.10">
    <property type="entry name" value="Zn(2)-C6 fungal-type DNA-binding domain"/>
    <property type="match status" value="1"/>
</dbReference>
<feature type="region of interest" description="Disordered" evidence="7">
    <location>
        <begin position="471"/>
        <end position="490"/>
    </location>
</feature>
<feature type="region of interest" description="Disordered" evidence="7">
    <location>
        <begin position="133"/>
        <end position="192"/>
    </location>
</feature>
<organism evidence="9 10">
    <name type="scientific">Exophiala viscosa</name>
    <dbReference type="NCBI Taxonomy" id="2486360"/>
    <lineage>
        <taxon>Eukaryota</taxon>
        <taxon>Fungi</taxon>
        <taxon>Dikarya</taxon>
        <taxon>Ascomycota</taxon>
        <taxon>Pezizomycotina</taxon>
        <taxon>Eurotiomycetes</taxon>
        <taxon>Chaetothyriomycetidae</taxon>
        <taxon>Chaetothyriales</taxon>
        <taxon>Herpotrichiellaceae</taxon>
        <taxon>Exophiala</taxon>
    </lineage>
</organism>
<evidence type="ECO:0000256" key="1">
    <source>
        <dbReference type="ARBA" id="ARBA00022723"/>
    </source>
</evidence>
<keyword evidence="6" id="KW-0175">Coiled coil</keyword>
<evidence type="ECO:0000259" key="8">
    <source>
        <dbReference type="PROSITE" id="PS50048"/>
    </source>
</evidence>
<dbReference type="GO" id="GO:0008270">
    <property type="term" value="F:zinc ion binding"/>
    <property type="evidence" value="ECO:0007669"/>
    <property type="project" value="InterPro"/>
</dbReference>
<protein>
    <recommendedName>
        <fullName evidence="8">Zn(2)-C6 fungal-type domain-containing protein</fullName>
    </recommendedName>
</protein>
<dbReference type="InterPro" id="IPR053230">
    <property type="entry name" value="Trans_reg_galc"/>
</dbReference>
<dbReference type="InterPro" id="IPR001138">
    <property type="entry name" value="Zn2Cys6_DnaBD"/>
</dbReference>
<feature type="region of interest" description="Disordered" evidence="7">
    <location>
        <begin position="771"/>
        <end position="790"/>
    </location>
</feature>
<feature type="region of interest" description="Disordered" evidence="7">
    <location>
        <begin position="1"/>
        <end position="44"/>
    </location>
</feature>
<dbReference type="CDD" id="cd12148">
    <property type="entry name" value="fungal_TF_MHR"/>
    <property type="match status" value="1"/>
</dbReference>
<dbReference type="PANTHER" id="PTHR47654">
    <property type="entry name" value="ZN(II)2CYS6 TRANSCRIPTION FACTOR (EUROFUNG)-RELATED"/>
    <property type="match status" value="1"/>
</dbReference>
<dbReference type="InterPro" id="IPR007219">
    <property type="entry name" value="XnlR_reg_dom"/>
</dbReference>
<dbReference type="CDD" id="cd00067">
    <property type="entry name" value="GAL4"/>
    <property type="match status" value="1"/>
</dbReference>
<keyword evidence="4" id="KW-0804">Transcription</keyword>
<evidence type="ECO:0000256" key="2">
    <source>
        <dbReference type="ARBA" id="ARBA00023015"/>
    </source>
</evidence>
<dbReference type="PROSITE" id="PS00463">
    <property type="entry name" value="ZN2_CY6_FUNGAL_1"/>
    <property type="match status" value="1"/>
</dbReference>
<feature type="compositionally biased region" description="Basic and acidic residues" evidence="7">
    <location>
        <begin position="167"/>
        <end position="183"/>
    </location>
</feature>
<evidence type="ECO:0000256" key="5">
    <source>
        <dbReference type="ARBA" id="ARBA00023242"/>
    </source>
</evidence>
<evidence type="ECO:0000313" key="9">
    <source>
        <dbReference type="EMBL" id="KAI1612493.1"/>
    </source>
</evidence>
<proteinExistence type="predicted"/>
<dbReference type="EMBL" id="MU404354">
    <property type="protein sequence ID" value="KAI1612493.1"/>
    <property type="molecule type" value="Genomic_DNA"/>
</dbReference>
<dbReference type="PROSITE" id="PS50048">
    <property type="entry name" value="ZN2_CY6_FUNGAL_2"/>
    <property type="match status" value="1"/>
</dbReference>
<keyword evidence="1" id="KW-0479">Metal-binding</keyword>
<keyword evidence="5" id="KW-0539">Nucleus</keyword>
<dbReference type="SMART" id="SM00066">
    <property type="entry name" value="GAL4"/>
    <property type="match status" value="1"/>
</dbReference>
<dbReference type="SMART" id="SM00906">
    <property type="entry name" value="Fungal_trans"/>
    <property type="match status" value="1"/>
</dbReference>
<accession>A0AAN6DUR6</accession>
<dbReference type="Proteomes" id="UP001203852">
    <property type="component" value="Unassembled WGS sequence"/>
</dbReference>
<evidence type="ECO:0000256" key="6">
    <source>
        <dbReference type="SAM" id="Coils"/>
    </source>
</evidence>
<dbReference type="PANTHER" id="PTHR47654:SF5">
    <property type="entry name" value="TRANSCRIPTION FACTOR DOMAIN-CONTAINING PROTEIN"/>
    <property type="match status" value="1"/>
</dbReference>